<evidence type="ECO:0000256" key="1">
    <source>
        <dbReference type="SAM" id="MobiDB-lite"/>
    </source>
</evidence>
<feature type="region of interest" description="Disordered" evidence="1">
    <location>
        <begin position="185"/>
        <end position="204"/>
    </location>
</feature>
<organism evidence="2 3">
    <name type="scientific">Mycena rosella</name>
    <name type="common">Pink bonnet</name>
    <name type="synonym">Agaricus rosellus</name>
    <dbReference type="NCBI Taxonomy" id="1033263"/>
    <lineage>
        <taxon>Eukaryota</taxon>
        <taxon>Fungi</taxon>
        <taxon>Dikarya</taxon>
        <taxon>Basidiomycota</taxon>
        <taxon>Agaricomycotina</taxon>
        <taxon>Agaricomycetes</taxon>
        <taxon>Agaricomycetidae</taxon>
        <taxon>Agaricales</taxon>
        <taxon>Marasmiineae</taxon>
        <taxon>Mycenaceae</taxon>
        <taxon>Mycena</taxon>
    </lineage>
</organism>
<gene>
    <name evidence="2" type="ORF">B0H17DRAFT_1052039</name>
</gene>
<evidence type="ECO:0000313" key="2">
    <source>
        <dbReference type="EMBL" id="KAJ7697382.1"/>
    </source>
</evidence>
<name>A0AAD7DQJ2_MYCRO</name>
<dbReference type="EMBL" id="JARKIE010000030">
    <property type="protein sequence ID" value="KAJ7697382.1"/>
    <property type="molecule type" value="Genomic_DNA"/>
</dbReference>
<reference evidence="2" key="1">
    <citation type="submission" date="2023-03" db="EMBL/GenBank/DDBJ databases">
        <title>Massive genome expansion in bonnet fungi (Mycena s.s.) driven by repeated elements and novel gene families across ecological guilds.</title>
        <authorList>
            <consortium name="Lawrence Berkeley National Laboratory"/>
            <person name="Harder C.B."/>
            <person name="Miyauchi S."/>
            <person name="Viragh M."/>
            <person name="Kuo A."/>
            <person name="Thoen E."/>
            <person name="Andreopoulos B."/>
            <person name="Lu D."/>
            <person name="Skrede I."/>
            <person name="Drula E."/>
            <person name="Henrissat B."/>
            <person name="Morin E."/>
            <person name="Kohler A."/>
            <person name="Barry K."/>
            <person name="LaButti K."/>
            <person name="Morin E."/>
            <person name="Salamov A."/>
            <person name="Lipzen A."/>
            <person name="Mereny Z."/>
            <person name="Hegedus B."/>
            <person name="Baldrian P."/>
            <person name="Stursova M."/>
            <person name="Weitz H."/>
            <person name="Taylor A."/>
            <person name="Grigoriev I.V."/>
            <person name="Nagy L.G."/>
            <person name="Martin F."/>
            <person name="Kauserud H."/>
        </authorList>
    </citation>
    <scope>NUCLEOTIDE SEQUENCE</scope>
    <source>
        <strain evidence="2">CBHHK067</strain>
    </source>
</reference>
<dbReference type="Proteomes" id="UP001221757">
    <property type="component" value="Unassembled WGS sequence"/>
</dbReference>
<protein>
    <submittedName>
        <fullName evidence="2">Uncharacterized protein</fullName>
    </submittedName>
</protein>
<comment type="caution">
    <text evidence="2">The sequence shown here is derived from an EMBL/GenBank/DDBJ whole genome shotgun (WGS) entry which is preliminary data.</text>
</comment>
<proteinExistence type="predicted"/>
<keyword evidence="3" id="KW-1185">Reference proteome</keyword>
<accession>A0AAD7DQJ2</accession>
<sequence length="224" mass="24616">MHHGPADSGIPKSSSLVRARACFSISFTPARLQVRTHAEIPSHIPAWLQSCTHMRRIGRRIYAHAAPSRLQGEARSIPPVPVPHGAPRTPRRAPHPSTALAPRLPSCPHRCAHHPAVACPFTRRRRTPFTLAHASDTSASAPCRPAPRHRIPIHTRGRDRRRPYSVPLVPQPALRGSRMRYASRRARAASQTTRAPRKYVAGGEARILTRAAGDASPRASSQSR</sequence>
<dbReference type="AlphaFoldDB" id="A0AAD7DQJ2"/>
<feature type="region of interest" description="Disordered" evidence="1">
    <location>
        <begin position="68"/>
        <end position="101"/>
    </location>
</feature>
<evidence type="ECO:0000313" key="3">
    <source>
        <dbReference type="Proteomes" id="UP001221757"/>
    </source>
</evidence>